<sequence>MSDTTAAAGLAPLVRALAKRSRAQPILENARSTPWSSITFTGARHRFSLRFESDRAARHAHAMCDGLNYAEFELGAHLLVDIAILDNRVSATGCTLTVEALTIAND</sequence>
<gene>
    <name evidence="1" type="ORF">DFR46_1140</name>
</gene>
<comment type="caution">
    <text evidence="1">The sequence shown here is derived from an EMBL/GenBank/DDBJ whole genome shotgun (WGS) entry which is preliminary data.</text>
</comment>
<evidence type="ECO:0000313" key="2">
    <source>
        <dbReference type="Proteomes" id="UP000256310"/>
    </source>
</evidence>
<accession>A0A3D9FG81</accession>
<keyword evidence="2" id="KW-1185">Reference proteome</keyword>
<protein>
    <submittedName>
        <fullName evidence="1">Uncharacterized protein</fullName>
    </submittedName>
</protein>
<dbReference type="Proteomes" id="UP000256310">
    <property type="component" value="Unassembled WGS sequence"/>
</dbReference>
<dbReference type="EMBL" id="QRDP01000004">
    <property type="protein sequence ID" value="RED16126.1"/>
    <property type="molecule type" value="Genomic_DNA"/>
</dbReference>
<organism evidence="1 2">
    <name type="scientific">Parasphingopyxis lamellibrachiae</name>
    <dbReference type="NCBI Taxonomy" id="680125"/>
    <lineage>
        <taxon>Bacteria</taxon>
        <taxon>Pseudomonadati</taxon>
        <taxon>Pseudomonadota</taxon>
        <taxon>Alphaproteobacteria</taxon>
        <taxon>Sphingomonadales</taxon>
        <taxon>Sphingomonadaceae</taxon>
        <taxon>Parasphingopyxis</taxon>
    </lineage>
</organism>
<evidence type="ECO:0000313" key="1">
    <source>
        <dbReference type="EMBL" id="RED16126.1"/>
    </source>
</evidence>
<dbReference type="OrthoDB" id="7473760at2"/>
<name>A0A3D9FG81_9SPHN</name>
<dbReference type="RefSeq" id="WP_116235568.1">
    <property type="nucleotide sequence ID" value="NZ_QRDP01000004.1"/>
</dbReference>
<dbReference type="AlphaFoldDB" id="A0A3D9FG81"/>
<proteinExistence type="predicted"/>
<reference evidence="1 2" key="1">
    <citation type="submission" date="2018-07" db="EMBL/GenBank/DDBJ databases">
        <title>Genomic Encyclopedia of Type Strains, Phase IV (KMG-IV): sequencing the most valuable type-strain genomes for metagenomic binning, comparative biology and taxonomic classification.</title>
        <authorList>
            <person name="Goeker M."/>
        </authorList>
    </citation>
    <scope>NUCLEOTIDE SEQUENCE [LARGE SCALE GENOMIC DNA]</scope>
    <source>
        <strain evidence="1 2">DSM 26725</strain>
    </source>
</reference>